<reference evidence="2" key="1">
    <citation type="submission" date="2022-08" db="EMBL/GenBank/DDBJ databases">
        <title>Draft genome sequencing of Roseisolibacter agri AW1220.</title>
        <authorList>
            <person name="Tobiishi Y."/>
            <person name="Tonouchi A."/>
        </authorList>
    </citation>
    <scope>NUCLEOTIDE SEQUENCE</scope>
    <source>
        <strain evidence="2">AW1220</strain>
    </source>
</reference>
<comment type="caution">
    <text evidence="2">The sequence shown here is derived from an EMBL/GenBank/DDBJ whole genome shotgun (WGS) entry which is preliminary data.</text>
</comment>
<keyword evidence="3" id="KW-1185">Reference proteome</keyword>
<protein>
    <recommendedName>
        <fullName evidence="4">Outer membrane protein beta-barrel domain-containing protein</fullName>
    </recommendedName>
</protein>
<dbReference type="RefSeq" id="WP_284350372.1">
    <property type="nucleotide sequence ID" value="NZ_BRXS01000003.1"/>
</dbReference>
<evidence type="ECO:0000313" key="3">
    <source>
        <dbReference type="Proteomes" id="UP001161325"/>
    </source>
</evidence>
<proteinExistence type="predicted"/>
<gene>
    <name evidence="2" type="ORF">rosag_24250</name>
</gene>
<name>A0AA37Q744_9BACT</name>
<evidence type="ECO:0000313" key="2">
    <source>
        <dbReference type="EMBL" id="GLC25912.1"/>
    </source>
</evidence>
<sequence length="198" mass="19801">MQGKRAFDRLTVLCCVCTVLAHAAPLAAQSAGPRAHAAVLLGGGISENIAAPGVGASVAARVRQWRGARLEAELAGLGFATEGMVCTLGARICDTRLLSGAAWASALLVVGPGGSVGGRGVYAQAGAGPYSAWGIGCLSAGRGCEQGIRALGLQGSVGVGTRFAIGTRTWAAGVRAVTLERATGRRGVVTLLEFGPAF</sequence>
<feature type="chain" id="PRO_5041219558" description="Outer membrane protein beta-barrel domain-containing protein" evidence="1">
    <location>
        <begin position="24"/>
        <end position="198"/>
    </location>
</feature>
<accession>A0AA37Q744</accession>
<dbReference type="EMBL" id="BRXS01000003">
    <property type="protein sequence ID" value="GLC25912.1"/>
    <property type="molecule type" value="Genomic_DNA"/>
</dbReference>
<evidence type="ECO:0000256" key="1">
    <source>
        <dbReference type="SAM" id="SignalP"/>
    </source>
</evidence>
<feature type="signal peptide" evidence="1">
    <location>
        <begin position="1"/>
        <end position="23"/>
    </location>
</feature>
<organism evidence="2 3">
    <name type="scientific">Roseisolibacter agri</name>
    <dbReference type="NCBI Taxonomy" id="2014610"/>
    <lineage>
        <taxon>Bacteria</taxon>
        <taxon>Pseudomonadati</taxon>
        <taxon>Gemmatimonadota</taxon>
        <taxon>Gemmatimonadia</taxon>
        <taxon>Gemmatimonadales</taxon>
        <taxon>Gemmatimonadaceae</taxon>
        <taxon>Roseisolibacter</taxon>
    </lineage>
</organism>
<evidence type="ECO:0008006" key="4">
    <source>
        <dbReference type="Google" id="ProtNLM"/>
    </source>
</evidence>
<dbReference type="Proteomes" id="UP001161325">
    <property type="component" value="Unassembled WGS sequence"/>
</dbReference>
<keyword evidence="1" id="KW-0732">Signal</keyword>
<dbReference type="AlphaFoldDB" id="A0AA37Q744"/>